<evidence type="ECO:0000313" key="7">
    <source>
        <dbReference type="WBParaSite" id="SMUV_0000571301-mRNA-1"/>
    </source>
</evidence>
<dbReference type="STRING" id="451379.A0A158R576"/>
<feature type="domain" description="PPM-type phosphatase" evidence="5">
    <location>
        <begin position="757"/>
        <end position="990"/>
    </location>
</feature>
<dbReference type="Gene3D" id="3.60.40.10">
    <property type="entry name" value="PPM-type phosphatase domain"/>
    <property type="match status" value="1"/>
</dbReference>
<dbReference type="AlphaFoldDB" id="A0A158R576"/>
<dbReference type="InterPro" id="IPR055071">
    <property type="entry name" value="RA_PHLPP-like"/>
</dbReference>
<dbReference type="GO" id="GO:0005737">
    <property type="term" value="C:cytoplasm"/>
    <property type="evidence" value="ECO:0007669"/>
    <property type="project" value="TreeGrafter"/>
</dbReference>
<dbReference type="InterPro" id="IPR001932">
    <property type="entry name" value="PPM-type_phosphatase-like_dom"/>
</dbReference>
<proteinExistence type="predicted"/>
<dbReference type="PROSITE" id="PS51746">
    <property type="entry name" value="PPM_2"/>
    <property type="match status" value="1"/>
</dbReference>
<dbReference type="PANTHER" id="PTHR48051:SF1">
    <property type="entry name" value="RAS SUPPRESSOR PROTEIN 1"/>
    <property type="match status" value="1"/>
</dbReference>
<evidence type="ECO:0000256" key="3">
    <source>
        <dbReference type="ARBA" id="ARBA00022737"/>
    </source>
</evidence>
<dbReference type="Gene3D" id="3.80.10.10">
    <property type="entry name" value="Ribonuclease Inhibitor"/>
    <property type="match status" value="3"/>
</dbReference>
<dbReference type="PANTHER" id="PTHR48051">
    <property type="match status" value="1"/>
</dbReference>
<evidence type="ECO:0000256" key="4">
    <source>
        <dbReference type="SAM" id="Coils"/>
    </source>
</evidence>
<evidence type="ECO:0000259" key="5">
    <source>
        <dbReference type="PROSITE" id="PS51746"/>
    </source>
</evidence>
<reference evidence="7" key="1">
    <citation type="submission" date="2016-04" db="UniProtKB">
        <authorList>
            <consortium name="WormBaseParasite"/>
        </authorList>
    </citation>
    <scope>IDENTIFICATION</scope>
</reference>
<dbReference type="GO" id="GO:0046872">
    <property type="term" value="F:metal ion binding"/>
    <property type="evidence" value="ECO:0007669"/>
    <property type="project" value="UniProtKB-KW"/>
</dbReference>
<evidence type="ECO:0000256" key="1">
    <source>
        <dbReference type="ARBA" id="ARBA00022614"/>
    </source>
</evidence>
<keyword evidence="2" id="KW-0479">Metal-binding</keyword>
<keyword evidence="3" id="KW-0677">Repeat</keyword>
<keyword evidence="1" id="KW-0433">Leucine-rich repeat</keyword>
<dbReference type="WBParaSite" id="SMUV_0000571301-mRNA-1">
    <property type="protein sequence ID" value="SMUV_0000571301-mRNA-1"/>
    <property type="gene ID" value="SMUV_0000571301"/>
</dbReference>
<dbReference type="SMART" id="SM00369">
    <property type="entry name" value="LRR_TYP"/>
    <property type="match status" value="10"/>
</dbReference>
<dbReference type="InterPro" id="IPR036457">
    <property type="entry name" value="PPM-type-like_dom_sf"/>
</dbReference>
<dbReference type="InterPro" id="IPR003591">
    <property type="entry name" value="Leu-rich_rpt_typical-subtyp"/>
</dbReference>
<dbReference type="CDD" id="cd00143">
    <property type="entry name" value="PP2Cc"/>
    <property type="match status" value="1"/>
</dbReference>
<evidence type="ECO:0000313" key="6">
    <source>
        <dbReference type="Proteomes" id="UP000046393"/>
    </source>
</evidence>
<keyword evidence="6" id="KW-1185">Reference proteome</keyword>
<accession>A0A158R576</accession>
<dbReference type="PROSITE" id="PS51450">
    <property type="entry name" value="LRR"/>
    <property type="match status" value="4"/>
</dbReference>
<protein>
    <submittedName>
        <fullName evidence="7">PPM-type phosphatase domain-containing protein</fullName>
    </submittedName>
</protein>
<dbReference type="Pfam" id="PF23010">
    <property type="entry name" value="RA_3"/>
    <property type="match status" value="1"/>
</dbReference>
<dbReference type="Pfam" id="PF13855">
    <property type="entry name" value="LRR_8"/>
    <property type="match status" value="2"/>
</dbReference>
<feature type="coiled-coil region" evidence="4">
    <location>
        <begin position="1025"/>
        <end position="1052"/>
    </location>
</feature>
<name>A0A158R576_9BILA</name>
<dbReference type="SMART" id="SM00332">
    <property type="entry name" value="PP2Cc"/>
    <property type="match status" value="1"/>
</dbReference>
<dbReference type="SUPFAM" id="SSF81606">
    <property type="entry name" value="PP2C-like"/>
    <property type="match status" value="1"/>
</dbReference>
<dbReference type="InterPro" id="IPR050216">
    <property type="entry name" value="LRR_domain-containing"/>
</dbReference>
<dbReference type="Pfam" id="PF00481">
    <property type="entry name" value="PP2C"/>
    <property type="match status" value="1"/>
</dbReference>
<evidence type="ECO:0000256" key="2">
    <source>
        <dbReference type="ARBA" id="ARBA00022723"/>
    </source>
</evidence>
<dbReference type="Proteomes" id="UP000046393">
    <property type="component" value="Unplaced"/>
</dbReference>
<dbReference type="InterPro" id="IPR032675">
    <property type="entry name" value="LRR_dom_sf"/>
</dbReference>
<keyword evidence="4" id="KW-0175">Coiled coil</keyword>
<dbReference type="InterPro" id="IPR001611">
    <property type="entry name" value="Leu-rich_rpt"/>
</dbReference>
<organism evidence="6 7">
    <name type="scientific">Syphacia muris</name>
    <dbReference type="NCBI Taxonomy" id="451379"/>
    <lineage>
        <taxon>Eukaryota</taxon>
        <taxon>Metazoa</taxon>
        <taxon>Ecdysozoa</taxon>
        <taxon>Nematoda</taxon>
        <taxon>Chromadorea</taxon>
        <taxon>Rhabditida</taxon>
        <taxon>Spirurina</taxon>
        <taxon>Oxyuridomorpha</taxon>
        <taxon>Oxyuroidea</taxon>
        <taxon>Oxyuridae</taxon>
        <taxon>Syphacia</taxon>
    </lineage>
</organism>
<dbReference type="SMART" id="SM00364">
    <property type="entry name" value="LRR_BAC"/>
    <property type="match status" value="6"/>
</dbReference>
<dbReference type="Pfam" id="PF00560">
    <property type="entry name" value="LRR_1"/>
    <property type="match status" value="1"/>
</dbReference>
<sequence>MWYFIFLIHFLQKKRAVLERLTLRKKQAWLTGYDDRGFLRLYAPTRSRSIVFPVTVETTVAEVCSVLGFDSIYLQIGGLHISKLKPEVRLLELQNEILMTIGYESANECSKIGDATHLTHIFCFYMGQPEHSNAAGTSKDILVANCYVRKGRMLHKWLKRRCVLYNGTIRIENAYCYILTLGNGNEDEVIILSRYRIEVSDCNRGKYLRISDSSKHYCLLFDAIGEMNLWLTRVLQTQIAPSCDLSEQRLLFLPDRLFCVGVDKQILSLNLRRNSLQHKTSELARTPSLGWLDDLTRLSSLRMLNISDNSLKIFPKSIVQLTCLTELYLSGNCLQEIPPEISHLQNLVTLNLSNNWLKTLPNELSNCSNLSNLDLSFNYFIQIPVALFNLKFLTSIQLAGNELTATSVQALTSLPFQKLDFRRNAFTRSLRITSFMFESLILHCERLQLRSLRINGASLKYLYADENELSQVIIMPIPIHLVVFSFPYNKLSLLPDWITDLPMIETIFAQHNAIYQLPYRIFMNVSSLKYLHVDHNFIELLPDAIENCSIEVLALHSNHLTQLPINLLKSAHKLRNLNVSFNQLNQLPPPNSMIDLNKLQFLRAAANKLDESVMNTIVSCRRLRVIDLSYNRLRFFDDSCLLRLTMLEEVYLSANQLTSISYAFGMLPNLQVLRLHSNFITAIPDLSQSPSLTLLDISNNKLNKMDTHLYMAKTLKHLDLTCNPTLHVNAKNIRLNRDDRSISVVDVGSQSNSLFYQMGFSETAGQKNKLCIQQIRRSVGAKSTYGIVDGGCNDQIPSLIADKLNSYITSTNPTNALDLKMGLINAHEHLGQVGERLGASALLLLITTTHIYCANVGHCRAILCRRGIATDISGACDTLTPEQYSSLRSGNATITKDNVIEGVCPCIRQLGFTFLYPAIVPNPAKRTSTICDGDEFIVIASKAVWKLLSQQQVVELLRPIKNPQIAAKKLQDTVQSLEHNGNVSVIVIRINWLNEFTNDNHTSNTRSVAVHTSPEKIAFSEEDLAKHGETTLRNIEERLERISEAISKIEDDSNNNRTSLNVLDCLDLIARRSLKRGPTCSTPQESITNAHSYGELNYTCQTSSTLSAPPDPLIQPTYTFDTTTTVTSITTTAPAPVSTACKVALSNTSVQPVANSNDENSDNICALRKRTNPEANFKDLQQQNHYARYSIRGRVELFNNLDTDTKTSRERFHKARLSVGRHLRMKTPDITDDTMH</sequence>
<dbReference type="SUPFAM" id="SSF52058">
    <property type="entry name" value="L domain-like"/>
    <property type="match status" value="2"/>
</dbReference>